<keyword evidence="9 12" id="KW-1133">Transmembrane helix</keyword>
<comment type="subcellular location">
    <subcellularLocation>
        <location evidence="2">Cell membrane</location>
        <topology evidence="2">Multi-pass membrane protein</topology>
    </subcellularLocation>
</comment>
<keyword evidence="8" id="KW-0862">Zinc</keyword>
<dbReference type="InterPro" id="IPR001915">
    <property type="entry name" value="Peptidase_M48"/>
</dbReference>
<gene>
    <name evidence="14" type="ORF">C3743_13275</name>
</gene>
<evidence type="ECO:0000256" key="2">
    <source>
        <dbReference type="ARBA" id="ARBA00004651"/>
    </source>
</evidence>
<evidence type="ECO:0000256" key="6">
    <source>
        <dbReference type="ARBA" id="ARBA00022723"/>
    </source>
</evidence>
<feature type="transmembrane region" description="Helical" evidence="12">
    <location>
        <begin position="101"/>
        <end position="122"/>
    </location>
</feature>
<keyword evidence="10" id="KW-0482">Metalloprotease</keyword>
<dbReference type="PANTHER" id="PTHR43221">
    <property type="entry name" value="PROTEASE HTPX"/>
    <property type="match status" value="1"/>
</dbReference>
<evidence type="ECO:0000256" key="11">
    <source>
        <dbReference type="ARBA" id="ARBA00023136"/>
    </source>
</evidence>
<dbReference type="PANTHER" id="PTHR43221:SF1">
    <property type="entry name" value="PROTEASE HTPX"/>
    <property type="match status" value="1"/>
</dbReference>
<comment type="cofactor">
    <cofactor evidence="1">
        <name>Zn(2+)</name>
        <dbReference type="ChEBI" id="CHEBI:29105"/>
    </cofactor>
</comment>
<dbReference type="AlphaFoldDB" id="A0A2S5E7T4"/>
<comment type="caution">
    <text evidence="14">The sequence shown here is derived from an EMBL/GenBank/DDBJ whole genome shotgun (WGS) entry which is preliminary data.</text>
</comment>
<keyword evidence="4" id="KW-0645">Protease</keyword>
<evidence type="ECO:0000313" key="14">
    <source>
        <dbReference type="EMBL" id="POZ87358.1"/>
    </source>
</evidence>
<evidence type="ECO:0000256" key="7">
    <source>
        <dbReference type="ARBA" id="ARBA00022801"/>
    </source>
</evidence>
<evidence type="ECO:0000256" key="8">
    <source>
        <dbReference type="ARBA" id="ARBA00022833"/>
    </source>
</evidence>
<feature type="domain" description="Peptidase M48" evidence="13">
    <location>
        <begin position="137"/>
        <end position="404"/>
    </location>
</feature>
<dbReference type="GO" id="GO:0046872">
    <property type="term" value="F:metal ion binding"/>
    <property type="evidence" value="ECO:0007669"/>
    <property type="project" value="UniProtKB-KW"/>
</dbReference>
<evidence type="ECO:0000256" key="5">
    <source>
        <dbReference type="ARBA" id="ARBA00022692"/>
    </source>
</evidence>
<sequence length="1018" mass="111004">MRYAGTIDRLSHYDVLIARQTRCLRSWVDNTMVTIYPAGPREVPAGLARASTAYRRNVWLAVASLVLFILLYLALTAWFAFSAITGALRLALDGGSAGLPEWLACGGSLFLAVFLAKALFFVRKDESTDRVELTRAQQPRLFAFLERIAEDAGAPRPNKVFVSARVNAAVFYDLSLLNLVRPSLKHLEIGLALVNMLNLTEFKAVCAHEFGHFGQRSMAVGRWVYTAQQIAVHIVAQRDLLDRVLHRLSNLDVRISWIGWLLGLAVWALRSIIDMAFRLVVVAQRALSREMEMQADLVAVSLTGSDAIVHALHRLQIADDAWDRTLGLLRSEVANGRPPRDAFVVQHAFADRLGRIYNDPAYGRRPQVPADAADAFRVFDREIAQPPRMWATHPQNHEREENAKRTYLAAPVDERSAWVLFDDAHSLREHMTAALTGDTGHAPVDSDVSLRQMDEHFAQEHLGPQYRGIYMGFPATRHARSAQSLTEPVTRAGPLDTDTLYPATIGHDLERLRKLDREHALLCSLRDGRYQAIDGVIRHRGRVLRRTELPGAIDAVDAERSAARGHLQAVLKAVRSAHLAAADTLSPAWRAYLEGLLRLLHYAEHAEANVRDAHAHLSLWRQRATAGGTIAEHGIGHIVRAAEQLQRALAQVFHHAADVHPSAPVLAALGIGTWPDALGRFALGGPVRSNIHDWLRAVGGWVQHAAGQLSALRRATLDELLRAEAIVAAAHAGSGAPATDAPPPAPSVPTAYDTLVVGTERVLHVDPPTFRERFGTASGVLPGMARAAVALGIVGSVLVFGWMQGRVTVSVYNGLARTVSATIDGRRVELQPGASADVTVHGGRDIRIVSTTSDGEPIESFDAPLGFLHARFVYTVAAAAPLRLWTAAYGSAAAPPPHWLAPLRWQPASAEYVFSRPPASIRTKDGGTTRTVLDAGNVVTPETLVRAAGDNAAAMVLSHVRYDAPDSPYLRNWLDLARTIPGFDRALAARLTHVPDDASAVRIGQAATASRHDNSVGK</sequence>
<evidence type="ECO:0000256" key="9">
    <source>
        <dbReference type="ARBA" id="ARBA00022989"/>
    </source>
</evidence>
<keyword evidence="6" id="KW-0479">Metal-binding</keyword>
<evidence type="ECO:0000256" key="1">
    <source>
        <dbReference type="ARBA" id="ARBA00001947"/>
    </source>
</evidence>
<evidence type="ECO:0000256" key="10">
    <source>
        <dbReference type="ARBA" id="ARBA00023049"/>
    </source>
</evidence>
<protein>
    <submittedName>
        <fullName evidence="14">Heat-shock protein HtpX</fullName>
    </submittedName>
</protein>
<name>A0A2S5E7T4_9BURK</name>
<dbReference type="CDD" id="cd07328">
    <property type="entry name" value="M48_Ste24p_like"/>
    <property type="match status" value="1"/>
</dbReference>
<keyword evidence="7" id="KW-0378">Hydrolase</keyword>
<reference evidence="14 15" key="1">
    <citation type="submission" date="2018-01" db="EMBL/GenBank/DDBJ databases">
        <title>Successful Treatment of Persistent Burkholderia cepacia Bacteremia with Ceftazidime-Avibactam.</title>
        <authorList>
            <person name="Tamma P."/>
            <person name="Fan Y."/>
            <person name="Bergman Y."/>
            <person name="Sick-Samuels A."/>
            <person name="Hsu A."/>
            <person name="Timp W."/>
            <person name="Simner P."/>
        </authorList>
    </citation>
    <scope>NUCLEOTIDE SEQUENCE [LARGE SCALE GENOMIC DNA]</scope>
    <source>
        <strain evidence="14 15">170816</strain>
    </source>
</reference>
<organism evidence="14 15">
    <name type="scientific">Burkholderia contaminans</name>
    <dbReference type="NCBI Taxonomy" id="488447"/>
    <lineage>
        <taxon>Bacteria</taxon>
        <taxon>Pseudomonadati</taxon>
        <taxon>Pseudomonadota</taxon>
        <taxon>Betaproteobacteria</taxon>
        <taxon>Burkholderiales</taxon>
        <taxon>Burkholderiaceae</taxon>
        <taxon>Burkholderia</taxon>
        <taxon>Burkholderia cepacia complex</taxon>
    </lineage>
</organism>
<dbReference type="GO" id="GO:0004222">
    <property type="term" value="F:metalloendopeptidase activity"/>
    <property type="evidence" value="ECO:0007669"/>
    <property type="project" value="InterPro"/>
</dbReference>
<dbReference type="GO" id="GO:0006508">
    <property type="term" value="P:proteolysis"/>
    <property type="evidence" value="ECO:0007669"/>
    <property type="project" value="UniProtKB-KW"/>
</dbReference>
<dbReference type="Gene3D" id="3.30.2010.10">
    <property type="entry name" value="Metalloproteases ('zincins'), catalytic domain"/>
    <property type="match status" value="1"/>
</dbReference>
<dbReference type="GO" id="GO:0005886">
    <property type="term" value="C:plasma membrane"/>
    <property type="evidence" value="ECO:0007669"/>
    <property type="project" value="UniProtKB-SubCell"/>
</dbReference>
<keyword evidence="5 12" id="KW-0812">Transmembrane</keyword>
<evidence type="ECO:0000313" key="15">
    <source>
        <dbReference type="Proteomes" id="UP000238655"/>
    </source>
</evidence>
<keyword evidence="11 12" id="KW-0472">Membrane</keyword>
<evidence type="ECO:0000256" key="3">
    <source>
        <dbReference type="ARBA" id="ARBA00022475"/>
    </source>
</evidence>
<dbReference type="EMBL" id="PQVP01000001">
    <property type="protein sequence ID" value="POZ87358.1"/>
    <property type="molecule type" value="Genomic_DNA"/>
</dbReference>
<dbReference type="Proteomes" id="UP000238655">
    <property type="component" value="Chromosome 2"/>
</dbReference>
<feature type="transmembrane region" description="Helical" evidence="12">
    <location>
        <begin position="257"/>
        <end position="281"/>
    </location>
</feature>
<accession>A0A2S5E7T4</accession>
<dbReference type="Pfam" id="PF01435">
    <property type="entry name" value="Peptidase_M48"/>
    <property type="match status" value="1"/>
</dbReference>
<dbReference type="InterPro" id="IPR050083">
    <property type="entry name" value="HtpX_protease"/>
</dbReference>
<proteinExistence type="predicted"/>
<evidence type="ECO:0000259" key="13">
    <source>
        <dbReference type="Pfam" id="PF01435"/>
    </source>
</evidence>
<evidence type="ECO:0000256" key="12">
    <source>
        <dbReference type="SAM" id="Phobius"/>
    </source>
</evidence>
<keyword evidence="3" id="KW-1003">Cell membrane</keyword>
<feature type="transmembrane region" description="Helical" evidence="12">
    <location>
        <begin position="58"/>
        <end position="81"/>
    </location>
</feature>
<evidence type="ECO:0000256" key="4">
    <source>
        <dbReference type="ARBA" id="ARBA00022670"/>
    </source>
</evidence>